<proteinExistence type="predicted"/>
<dbReference type="KEGG" id="mic:Mic7113_1531"/>
<dbReference type="Proteomes" id="UP000010471">
    <property type="component" value="Chromosome"/>
</dbReference>
<dbReference type="EMBL" id="CP003630">
    <property type="protein sequence ID" value="AFZ17407.1"/>
    <property type="molecule type" value="Genomic_DNA"/>
</dbReference>
<name>K9WCY9_9CYAN</name>
<organism evidence="1 2">
    <name type="scientific">Allocoleopsis franciscana PCC 7113</name>
    <dbReference type="NCBI Taxonomy" id="1173027"/>
    <lineage>
        <taxon>Bacteria</taxon>
        <taxon>Bacillati</taxon>
        <taxon>Cyanobacteriota</taxon>
        <taxon>Cyanophyceae</taxon>
        <taxon>Coleofasciculales</taxon>
        <taxon>Coleofasciculaceae</taxon>
        <taxon>Allocoleopsis</taxon>
        <taxon>Allocoleopsis franciscana</taxon>
    </lineage>
</organism>
<protein>
    <submittedName>
        <fullName evidence="1">Uncharacterized protein</fullName>
    </submittedName>
</protein>
<evidence type="ECO:0000313" key="2">
    <source>
        <dbReference type="Proteomes" id="UP000010471"/>
    </source>
</evidence>
<gene>
    <name evidence="1" type="ORF">Mic7113_1531</name>
</gene>
<sequence length="89" mass="10040">MATYAITGLTYLEIKTLIQSLNALHWETDYTEFCRILGLSEGTSYSLQKYTEFEELCKALNNFNIPTLLKLIEAGAMADQQPKSVSLLD</sequence>
<dbReference type="RefSeq" id="WP_015181563.1">
    <property type="nucleotide sequence ID" value="NC_019738.1"/>
</dbReference>
<reference evidence="1 2" key="1">
    <citation type="submission" date="2012-06" db="EMBL/GenBank/DDBJ databases">
        <title>Finished chromosome of genome of Microcoleus sp. PCC 7113.</title>
        <authorList>
            <consortium name="US DOE Joint Genome Institute"/>
            <person name="Gugger M."/>
            <person name="Coursin T."/>
            <person name="Rippka R."/>
            <person name="Tandeau De Marsac N."/>
            <person name="Huntemann M."/>
            <person name="Wei C.-L."/>
            <person name="Han J."/>
            <person name="Detter J.C."/>
            <person name="Han C."/>
            <person name="Tapia R."/>
            <person name="Chen A."/>
            <person name="Kyrpides N."/>
            <person name="Mavromatis K."/>
            <person name="Markowitz V."/>
            <person name="Szeto E."/>
            <person name="Ivanova N."/>
            <person name="Pagani I."/>
            <person name="Pati A."/>
            <person name="Goodwin L."/>
            <person name="Nordberg H.P."/>
            <person name="Cantor M.N."/>
            <person name="Hua S.X."/>
            <person name="Woyke T."/>
            <person name="Kerfeld C.A."/>
        </authorList>
    </citation>
    <scope>NUCLEOTIDE SEQUENCE [LARGE SCALE GENOMIC DNA]</scope>
    <source>
        <strain evidence="1 2">PCC 7113</strain>
    </source>
</reference>
<accession>K9WCY9</accession>
<dbReference type="AlphaFoldDB" id="K9WCY9"/>
<keyword evidence="2" id="KW-1185">Reference proteome</keyword>
<dbReference type="OrthoDB" id="488163at2"/>
<evidence type="ECO:0000313" key="1">
    <source>
        <dbReference type="EMBL" id="AFZ17407.1"/>
    </source>
</evidence>
<dbReference type="HOGENOM" id="CLU_2451301_0_0_3"/>